<dbReference type="AlphaFoldDB" id="A0A841DT35"/>
<evidence type="ECO:0000313" key="2">
    <source>
        <dbReference type="EMBL" id="MBB5978518.1"/>
    </source>
</evidence>
<dbReference type="RefSeq" id="WP_184832947.1">
    <property type="nucleotide sequence ID" value="NZ_BAAAVN010000004.1"/>
</dbReference>
<gene>
    <name evidence="2" type="ORF">HDA44_001859</name>
</gene>
<feature type="compositionally biased region" description="Basic and acidic residues" evidence="1">
    <location>
        <begin position="36"/>
        <end position="48"/>
    </location>
</feature>
<feature type="compositionally biased region" description="Basic and acidic residues" evidence="1">
    <location>
        <begin position="1"/>
        <end position="15"/>
    </location>
</feature>
<evidence type="ECO:0000313" key="3">
    <source>
        <dbReference type="Proteomes" id="UP000558997"/>
    </source>
</evidence>
<keyword evidence="3" id="KW-1185">Reference proteome</keyword>
<accession>A0A841DT35</accession>
<feature type="region of interest" description="Disordered" evidence="1">
    <location>
        <begin position="1"/>
        <end position="68"/>
    </location>
</feature>
<comment type="caution">
    <text evidence="2">The sequence shown here is derived from an EMBL/GenBank/DDBJ whole genome shotgun (WGS) entry which is preliminary data.</text>
</comment>
<dbReference type="Proteomes" id="UP000558997">
    <property type="component" value="Unassembled WGS sequence"/>
</dbReference>
<protein>
    <submittedName>
        <fullName evidence="2">Uncharacterized protein</fullName>
    </submittedName>
</protein>
<evidence type="ECO:0000256" key="1">
    <source>
        <dbReference type="SAM" id="MobiDB-lite"/>
    </source>
</evidence>
<dbReference type="EMBL" id="JACHNF010000001">
    <property type="protein sequence ID" value="MBB5978518.1"/>
    <property type="molecule type" value="Genomic_DNA"/>
</dbReference>
<feature type="compositionally biased region" description="Basic and acidic residues" evidence="1">
    <location>
        <begin position="58"/>
        <end position="68"/>
    </location>
</feature>
<proteinExistence type="predicted"/>
<sequence length="68" mass="7500">MSEIEKARIQRDARRTSAGRRATGSSGPAQAVIRHLGVELYRERHRTEQPPSEPGPGEAREDHGNPDA</sequence>
<reference evidence="2 3" key="1">
    <citation type="submission" date="2020-08" db="EMBL/GenBank/DDBJ databases">
        <title>Sequencing the genomes of 1000 actinobacteria strains.</title>
        <authorList>
            <person name="Klenk H.-P."/>
        </authorList>
    </citation>
    <scope>NUCLEOTIDE SEQUENCE [LARGE SCALE GENOMIC DNA]</scope>
    <source>
        <strain evidence="2 3">DSM 17294</strain>
    </source>
</reference>
<name>A0A841DT35_9ACTN</name>
<organism evidence="2 3">
    <name type="scientific">Kribbella solani</name>
    <dbReference type="NCBI Taxonomy" id="236067"/>
    <lineage>
        <taxon>Bacteria</taxon>
        <taxon>Bacillati</taxon>
        <taxon>Actinomycetota</taxon>
        <taxon>Actinomycetes</taxon>
        <taxon>Propionibacteriales</taxon>
        <taxon>Kribbellaceae</taxon>
        <taxon>Kribbella</taxon>
    </lineage>
</organism>